<evidence type="ECO:0000256" key="1">
    <source>
        <dbReference type="ARBA" id="ARBA00022821"/>
    </source>
</evidence>
<feature type="non-terminal residue" evidence="2">
    <location>
        <position position="1"/>
    </location>
</feature>
<dbReference type="EMBL" id="JAMZMK010008255">
    <property type="protein sequence ID" value="KAI7741155.1"/>
    <property type="molecule type" value="Genomic_DNA"/>
</dbReference>
<gene>
    <name evidence="2" type="ORF">M8C21_018473</name>
</gene>
<keyword evidence="1" id="KW-0611">Plant defense</keyword>
<feature type="non-terminal residue" evidence="2">
    <location>
        <position position="429"/>
    </location>
</feature>
<protein>
    <recommendedName>
        <fullName evidence="4">Disease resistance protein N-like protein</fullName>
    </recommendedName>
</protein>
<sequence length="429" mass="49257">IMPNLKIVKLEKLDYLTTFPDVSGAPNIEELFVCNCMKLGKFHKSLGSHKRISKLDVIDCKRLKRLPSRFEMESLVSLKVNRCSSLETFPDLSPCMVKLSCIHTDFCSGIEGLLSSPGYLSSLKYLLLGRYESPWIIHIPRCEKYSEKHGCPGKIISKMWMSTLRSIDEINNHLETLTHLNLSCRPTESELFLKNLQSFSSLIDLDLSKNNNLIQLPATISHLSSLTWLKLNECHRLQILQGLPSSIEYLEANNCYSLEKIDDLSEEKYDRLDYISLVNCEKLVKDEDSKRCLDKMLQESFIKRWCTARWTWGKSIVIPGNKIPRWFKEEEAGCEIRVMIPPNRNKQIQGIAICVVFPPVEELQGTYNYLNVRGKFKNVDEVTFTHNQSHIPNSVSDSVLADCRSIWVFEDEDWSEGGTLLISISVKRI</sequence>
<organism evidence="2 3">
    <name type="scientific">Ambrosia artemisiifolia</name>
    <name type="common">Common ragweed</name>
    <dbReference type="NCBI Taxonomy" id="4212"/>
    <lineage>
        <taxon>Eukaryota</taxon>
        <taxon>Viridiplantae</taxon>
        <taxon>Streptophyta</taxon>
        <taxon>Embryophyta</taxon>
        <taxon>Tracheophyta</taxon>
        <taxon>Spermatophyta</taxon>
        <taxon>Magnoliopsida</taxon>
        <taxon>eudicotyledons</taxon>
        <taxon>Gunneridae</taxon>
        <taxon>Pentapetalae</taxon>
        <taxon>asterids</taxon>
        <taxon>campanulids</taxon>
        <taxon>Asterales</taxon>
        <taxon>Asteraceae</taxon>
        <taxon>Asteroideae</taxon>
        <taxon>Heliantheae alliance</taxon>
        <taxon>Heliantheae</taxon>
        <taxon>Ambrosia</taxon>
    </lineage>
</organism>
<dbReference type="PANTHER" id="PTHR36766">
    <property type="entry name" value="PLANT BROAD-SPECTRUM MILDEW RESISTANCE PROTEIN RPW8"/>
    <property type="match status" value="1"/>
</dbReference>
<dbReference type="Proteomes" id="UP001206925">
    <property type="component" value="Unassembled WGS sequence"/>
</dbReference>
<proteinExistence type="predicted"/>
<keyword evidence="3" id="KW-1185">Reference proteome</keyword>
<dbReference type="SUPFAM" id="SSF52058">
    <property type="entry name" value="L domain-like"/>
    <property type="match status" value="1"/>
</dbReference>
<evidence type="ECO:0000313" key="2">
    <source>
        <dbReference type="EMBL" id="KAI7741155.1"/>
    </source>
</evidence>
<dbReference type="InterPro" id="IPR032675">
    <property type="entry name" value="LRR_dom_sf"/>
</dbReference>
<dbReference type="Gene3D" id="3.80.10.10">
    <property type="entry name" value="Ribonuclease Inhibitor"/>
    <property type="match status" value="2"/>
</dbReference>
<name>A0AAD5CHX7_AMBAR</name>
<dbReference type="GO" id="GO:0006952">
    <property type="term" value="P:defense response"/>
    <property type="evidence" value="ECO:0007669"/>
    <property type="project" value="UniProtKB-KW"/>
</dbReference>
<reference evidence="2" key="1">
    <citation type="submission" date="2022-06" db="EMBL/GenBank/DDBJ databases">
        <title>Uncovering the hologenomic basis of an extraordinary plant invasion.</title>
        <authorList>
            <person name="Bieker V.C."/>
            <person name="Martin M.D."/>
            <person name="Gilbert T."/>
            <person name="Hodgins K."/>
            <person name="Battlay P."/>
            <person name="Petersen B."/>
            <person name="Wilson J."/>
        </authorList>
    </citation>
    <scope>NUCLEOTIDE SEQUENCE</scope>
    <source>
        <strain evidence="2">AA19_3_7</strain>
        <tissue evidence="2">Leaf</tissue>
    </source>
</reference>
<dbReference type="AlphaFoldDB" id="A0AAD5CHX7"/>
<evidence type="ECO:0000313" key="3">
    <source>
        <dbReference type="Proteomes" id="UP001206925"/>
    </source>
</evidence>
<accession>A0AAD5CHX7</accession>
<comment type="caution">
    <text evidence="2">The sequence shown here is derived from an EMBL/GenBank/DDBJ whole genome shotgun (WGS) entry which is preliminary data.</text>
</comment>
<evidence type="ECO:0008006" key="4">
    <source>
        <dbReference type="Google" id="ProtNLM"/>
    </source>
</evidence>